<gene>
    <name evidence="1" type="ORF">GpartN1_g412.t1</name>
</gene>
<dbReference type="AlphaFoldDB" id="A0A9C7UMU4"/>
<reference evidence="1" key="2">
    <citation type="submission" date="2022-01" db="EMBL/GenBank/DDBJ databases">
        <authorList>
            <person name="Hirooka S."/>
            <person name="Miyagishima S.Y."/>
        </authorList>
    </citation>
    <scope>NUCLEOTIDE SEQUENCE</scope>
    <source>
        <strain evidence="1">NBRC 102759</strain>
    </source>
</reference>
<dbReference type="GO" id="GO:0005739">
    <property type="term" value="C:mitochondrion"/>
    <property type="evidence" value="ECO:0007669"/>
    <property type="project" value="InterPro"/>
</dbReference>
<dbReference type="EMBL" id="BQMJ01000003">
    <property type="protein sequence ID" value="GJQ08621.1"/>
    <property type="molecule type" value="Genomic_DNA"/>
</dbReference>
<comment type="caution">
    <text evidence="1">The sequence shown here is derived from an EMBL/GenBank/DDBJ whole genome shotgun (WGS) entry which is preliminary data.</text>
</comment>
<reference evidence="1" key="1">
    <citation type="journal article" date="2022" name="Proc. Natl. Acad. Sci. U.S.A.">
        <title>Life cycle and functional genomics of the unicellular red alga Galdieria for elucidating algal and plant evolution and industrial use.</title>
        <authorList>
            <person name="Hirooka S."/>
            <person name="Itabashi T."/>
            <person name="Ichinose T.M."/>
            <person name="Onuma R."/>
            <person name="Fujiwara T."/>
            <person name="Yamashita S."/>
            <person name="Jong L.W."/>
            <person name="Tomita R."/>
            <person name="Iwane A.H."/>
            <person name="Miyagishima S.Y."/>
        </authorList>
    </citation>
    <scope>NUCLEOTIDE SEQUENCE</scope>
    <source>
        <strain evidence="1">NBRC 102759</strain>
    </source>
</reference>
<dbReference type="GO" id="GO:0003735">
    <property type="term" value="F:structural constituent of ribosome"/>
    <property type="evidence" value="ECO:0007669"/>
    <property type="project" value="InterPro"/>
</dbReference>
<dbReference type="Pfam" id="PF16053">
    <property type="entry name" value="MRP-S34"/>
    <property type="match status" value="1"/>
</dbReference>
<name>A0A9C7UMU4_9RHOD</name>
<dbReference type="OrthoDB" id="10298970at2759"/>
<accession>A0A9C7UMU4</accession>
<protein>
    <submittedName>
        <fullName evidence="1">Uncharacterized protein</fullName>
    </submittedName>
</protein>
<evidence type="ECO:0000313" key="2">
    <source>
        <dbReference type="Proteomes" id="UP001061958"/>
    </source>
</evidence>
<organism evidence="1 2">
    <name type="scientific">Galdieria partita</name>
    <dbReference type="NCBI Taxonomy" id="83374"/>
    <lineage>
        <taxon>Eukaryota</taxon>
        <taxon>Rhodophyta</taxon>
        <taxon>Bangiophyceae</taxon>
        <taxon>Galdieriales</taxon>
        <taxon>Galdieriaceae</taxon>
        <taxon>Galdieria</taxon>
    </lineage>
</organism>
<sequence length="147" mass="17664">MRAMLWEKNVVLKTVNFQTLRLLREIRSYCSVSETHQEEPSVLKQALEEPDFQTLFQVARRTENLGIGEKFYLDKWRRKGDFDSYWTITRFRRDHNGNPSKVFGYYHYKGLDLEGEREVEFANLKGWKCEKLEKERIKKLGRNKTVP</sequence>
<proteinExistence type="predicted"/>
<dbReference type="Proteomes" id="UP001061958">
    <property type="component" value="Unassembled WGS sequence"/>
</dbReference>
<keyword evidence="2" id="KW-1185">Reference proteome</keyword>
<evidence type="ECO:0000313" key="1">
    <source>
        <dbReference type="EMBL" id="GJQ08621.1"/>
    </source>
</evidence>
<dbReference type="InterPro" id="IPR032053">
    <property type="entry name" value="Ribosomal_mS34"/>
</dbReference>